<evidence type="ECO:0000259" key="7">
    <source>
        <dbReference type="PROSITE" id="PS51918"/>
    </source>
</evidence>
<keyword evidence="5" id="KW-0411">Iron-sulfur</keyword>
<dbReference type="Pfam" id="PF02310">
    <property type="entry name" value="B12-binding"/>
    <property type="match status" value="1"/>
</dbReference>
<keyword evidence="3" id="KW-0479">Metal-binding</keyword>
<dbReference type="InterPro" id="IPR006638">
    <property type="entry name" value="Elp3/MiaA/NifB-like_rSAM"/>
</dbReference>
<comment type="caution">
    <text evidence="8">The sequence shown here is derived from an EMBL/GenBank/DDBJ whole genome shotgun (WGS) entry which is preliminary data.</text>
</comment>
<keyword evidence="2" id="KW-0949">S-adenosyl-L-methionine</keyword>
<dbReference type="GO" id="GO:0046872">
    <property type="term" value="F:metal ion binding"/>
    <property type="evidence" value="ECO:0007669"/>
    <property type="project" value="UniProtKB-KW"/>
</dbReference>
<organism evidence="8 9">
    <name type="scientific">Candidatus Woesebacteria bacterium GW2011_GWA1_40_43</name>
    <dbReference type="NCBI Taxonomy" id="1618553"/>
    <lineage>
        <taxon>Bacteria</taxon>
        <taxon>Candidatus Woeseibacteriota</taxon>
    </lineage>
</organism>
<dbReference type="PROSITE" id="PS51918">
    <property type="entry name" value="RADICAL_SAM"/>
    <property type="match status" value="1"/>
</dbReference>
<dbReference type="SMART" id="SM00729">
    <property type="entry name" value="Elp3"/>
    <property type="match status" value="1"/>
</dbReference>
<dbReference type="InterPro" id="IPR034466">
    <property type="entry name" value="Methyltransferase_Class_B"/>
</dbReference>
<dbReference type="EMBL" id="LBZA01000020">
    <property type="protein sequence ID" value="KKR63726.1"/>
    <property type="molecule type" value="Genomic_DNA"/>
</dbReference>
<dbReference type="CDD" id="cd01335">
    <property type="entry name" value="Radical_SAM"/>
    <property type="match status" value="1"/>
</dbReference>
<comment type="cofactor">
    <cofactor evidence="1">
        <name>[4Fe-4S] cluster</name>
        <dbReference type="ChEBI" id="CHEBI:49883"/>
    </cofactor>
</comment>
<evidence type="ECO:0000256" key="1">
    <source>
        <dbReference type="ARBA" id="ARBA00001966"/>
    </source>
</evidence>
<dbReference type="GO" id="GO:0003824">
    <property type="term" value="F:catalytic activity"/>
    <property type="evidence" value="ECO:0007669"/>
    <property type="project" value="InterPro"/>
</dbReference>
<evidence type="ECO:0000313" key="9">
    <source>
        <dbReference type="Proteomes" id="UP000034293"/>
    </source>
</evidence>
<feature type="domain" description="Radical SAM core" evidence="7">
    <location>
        <begin position="200"/>
        <end position="436"/>
    </location>
</feature>
<dbReference type="PANTHER" id="PTHR43409">
    <property type="entry name" value="ANAEROBIC MAGNESIUM-PROTOPORPHYRIN IX MONOMETHYL ESTER CYCLASE-RELATED"/>
    <property type="match status" value="1"/>
</dbReference>
<evidence type="ECO:0000256" key="5">
    <source>
        <dbReference type="ARBA" id="ARBA00023014"/>
    </source>
</evidence>
<dbReference type="InterPro" id="IPR058240">
    <property type="entry name" value="rSAM_sf"/>
</dbReference>
<dbReference type="InterPro" id="IPR051198">
    <property type="entry name" value="BchE-like"/>
</dbReference>
<dbReference type="CDD" id="cd02068">
    <property type="entry name" value="radical_SAM_B12_BD"/>
    <property type="match status" value="1"/>
</dbReference>
<dbReference type="SUPFAM" id="SSF102114">
    <property type="entry name" value="Radical SAM enzymes"/>
    <property type="match status" value="1"/>
</dbReference>
<dbReference type="AlphaFoldDB" id="A0A0G0SMV0"/>
<name>A0A0G0SMV0_9BACT</name>
<dbReference type="Gene3D" id="3.80.30.20">
    <property type="entry name" value="tm_1862 like domain"/>
    <property type="match status" value="1"/>
</dbReference>
<dbReference type="Proteomes" id="UP000034293">
    <property type="component" value="Unassembled WGS sequence"/>
</dbReference>
<dbReference type="SFLD" id="SFLDG01082">
    <property type="entry name" value="B12-binding_domain_containing"/>
    <property type="match status" value="1"/>
</dbReference>
<dbReference type="SFLD" id="SFLDS00029">
    <property type="entry name" value="Radical_SAM"/>
    <property type="match status" value="1"/>
</dbReference>
<dbReference type="SFLD" id="SFLDG01123">
    <property type="entry name" value="methyltransferase_(Class_B)"/>
    <property type="match status" value="1"/>
</dbReference>
<dbReference type="PROSITE" id="PS51332">
    <property type="entry name" value="B12_BINDING"/>
    <property type="match status" value="1"/>
</dbReference>
<reference evidence="8 9" key="1">
    <citation type="journal article" date="2015" name="Nature">
        <title>rRNA introns, odd ribosomes, and small enigmatic genomes across a large radiation of phyla.</title>
        <authorList>
            <person name="Brown C.T."/>
            <person name="Hug L.A."/>
            <person name="Thomas B.C."/>
            <person name="Sharon I."/>
            <person name="Castelle C.J."/>
            <person name="Singh A."/>
            <person name="Wilkins M.J."/>
            <person name="Williams K.H."/>
            <person name="Banfield J.F."/>
        </authorList>
    </citation>
    <scope>NUCLEOTIDE SEQUENCE [LARGE SCALE GENOMIC DNA]</scope>
</reference>
<gene>
    <name evidence="8" type="ORF">UU02_C0020G0006</name>
</gene>
<dbReference type="Gene3D" id="3.40.50.280">
    <property type="entry name" value="Cobalamin-binding domain"/>
    <property type="match status" value="1"/>
</dbReference>
<dbReference type="InterPro" id="IPR023404">
    <property type="entry name" value="rSAM_horseshoe"/>
</dbReference>
<protein>
    <submittedName>
        <fullName evidence="8">Radical SAM family protein</fullName>
    </submittedName>
</protein>
<evidence type="ECO:0000313" key="8">
    <source>
        <dbReference type="EMBL" id="KKR63726.1"/>
    </source>
</evidence>
<evidence type="ECO:0000256" key="2">
    <source>
        <dbReference type="ARBA" id="ARBA00022691"/>
    </source>
</evidence>
<dbReference type="GO" id="GO:0051539">
    <property type="term" value="F:4 iron, 4 sulfur cluster binding"/>
    <property type="evidence" value="ECO:0007669"/>
    <property type="project" value="UniProtKB-KW"/>
</dbReference>
<keyword evidence="4" id="KW-0408">Iron</keyword>
<evidence type="ECO:0000256" key="4">
    <source>
        <dbReference type="ARBA" id="ARBA00023004"/>
    </source>
</evidence>
<dbReference type="InterPro" id="IPR007197">
    <property type="entry name" value="rSAM"/>
</dbReference>
<evidence type="ECO:0000256" key="3">
    <source>
        <dbReference type="ARBA" id="ARBA00022723"/>
    </source>
</evidence>
<dbReference type="GO" id="GO:0031419">
    <property type="term" value="F:cobalamin binding"/>
    <property type="evidence" value="ECO:0007669"/>
    <property type="project" value="InterPro"/>
</dbReference>
<evidence type="ECO:0000259" key="6">
    <source>
        <dbReference type="PROSITE" id="PS51332"/>
    </source>
</evidence>
<dbReference type="Pfam" id="PF04055">
    <property type="entry name" value="Radical_SAM"/>
    <property type="match status" value="1"/>
</dbReference>
<feature type="domain" description="B12-binding" evidence="6">
    <location>
        <begin position="17"/>
        <end position="154"/>
    </location>
</feature>
<accession>A0A0G0SMV0</accession>
<dbReference type="InterPro" id="IPR006158">
    <property type="entry name" value="Cobalamin-bd"/>
</dbReference>
<proteinExistence type="predicted"/>
<sequence>MKIWGDQKDLDLLLVNAPLSDYSKPHPEYTVFQPPIGLSTLASYLGRRGFKVAVWDDDTDKVSPQGIVEGILGIKPRWVGFNTFTSGFEILDDILERINHVSPETKVMLGGIHATVAGEDFLNTDRPNQIIVRSDGELKVEALLNRNNLADIPGISYIFGNEVRINKENDQWLVQEIDNPLFSLDRRFVPYDPTLGNLSPDGKRRAFIASSRGCPYECTYCSSSRLARENTAVRFRSPQSVVNEVKEIISTGVLDIKFNDELVWASEGRIKQILGGVLQMGFGREMGLQIRGNGRANIIANCSDETISLMADAGVRRVGFGVEQGTKEGMSKLKKHLTPEEVINATSRLAEKGIPALANFMFNIPGEDEREEKATVALAKELIYIGRKYDVPIEIDGYPYRPYPGTEMYENLIRVGYKKEDLTKVVQTEGVTGGGSHLQVEPYVHLSAVSLEREREHRYMFDSLTEMSNEELHKLDNKYNVSICLERNRTLGAERGE</sequence>